<evidence type="ECO:0000313" key="3">
    <source>
        <dbReference type="EMBL" id="MFC6196616.1"/>
    </source>
</evidence>
<evidence type="ECO:0000256" key="1">
    <source>
        <dbReference type="SAM" id="MobiDB-lite"/>
    </source>
</evidence>
<dbReference type="Proteomes" id="UP001596303">
    <property type="component" value="Unassembled WGS sequence"/>
</dbReference>
<comment type="caution">
    <text evidence="3">The sequence shown here is derived from an EMBL/GenBank/DDBJ whole genome shotgun (WGS) entry which is preliminary data.</text>
</comment>
<keyword evidence="2" id="KW-0732">Signal</keyword>
<reference evidence="4" key="1">
    <citation type="journal article" date="2019" name="Int. J. Syst. Evol. Microbiol.">
        <title>The Global Catalogue of Microorganisms (GCM) 10K type strain sequencing project: providing services to taxonomists for standard genome sequencing and annotation.</title>
        <authorList>
            <consortium name="The Broad Institute Genomics Platform"/>
            <consortium name="The Broad Institute Genome Sequencing Center for Infectious Disease"/>
            <person name="Wu L."/>
            <person name="Ma J."/>
        </authorList>
    </citation>
    <scope>NUCLEOTIDE SEQUENCE [LARGE SCALE GENOMIC DNA]</scope>
    <source>
        <strain evidence="4">CGMCC-1.15741</strain>
    </source>
</reference>
<feature type="chain" id="PRO_5046990089" evidence="2">
    <location>
        <begin position="27"/>
        <end position="206"/>
    </location>
</feature>
<sequence>MKIRNLALVTSGIVGLSGAFSASVLAHEPVRSASAHVHGTGDAFINLSGNELFIQLSGPKANFALPGGEYDLSSQELEDFVTLPSSAKCTLEGVELELTGEFDVEEHHDHDDDDHEHGDDHAHNDDDHGDDHGDDHAHDDHDSHEGHADILLSLTADCAKPDKIKSITLSLFDTFEGFETVNVVFNTDSGAEAKTVSSASDKISRP</sequence>
<dbReference type="Pfam" id="PF10986">
    <property type="entry name" value="ZrgA"/>
    <property type="match status" value="1"/>
</dbReference>
<dbReference type="EMBL" id="JBHSSW010000002">
    <property type="protein sequence ID" value="MFC6196616.1"/>
    <property type="molecule type" value="Genomic_DNA"/>
</dbReference>
<feature type="signal peptide" evidence="2">
    <location>
        <begin position="1"/>
        <end position="26"/>
    </location>
</feature>
<accession>A0ABW1S512</accession>
<feature type="region of interest" description="Disordered" evidence="1">
    <location>
        <begin position="107"/>
        <end position="144"/>
    </location>
</feature>
<dbReference type="InterPro" id="IPR021253">
    <property type="entry name" value="ZrgA-like"/>
</dbReference>
<proteinExistence type="predicted"/>
<evidence type="ECO:0000313" key="4">
    <source>
        <dbReference type="Proteomes" id="UP001596303"/>
    </source>
</evidence>
<gene>
    <name evidence="3" type="ORF">ACFQDM_00925</name>
</gene>
<protein>
    <submittedName>
        <fullName evidence="3">DUF2796 domain-containing protein</fullName>
    </submittedName>
</protein>
<name>A0ABW1S512_9PROT</name>
<dbReference type="RefSeq" id="WP_377374266.1">
    <property type="nucleotide sequence ID" value="NZ_JBHSSW010000002.1"/>
</dbReference>
<organism evidence="3 4">
    <name type="scientific">Ponticaulis profundi</name>
    <dbReference type="NCBI Taxonomy" id="2665222"/>
    <lineage>
        <taxon>Bacteria</taxon>
        <taxon>Pseudomonadati</taxon>
        <taxon>Pseudomonadota</taxon>
        <taxon>Alphaproteobacteria</taxon>
        <taxon>Hyphomonadales</taxon>
        <taxon>Hyphomonadaceae</taxon>
        <taxon>Ponticaulis</taxon>
    </lineage>
</organism>
<keyword evidence="4" id="KW-1185">Reference proteome</keyword>
<evidence type="ECO:0000256" key="2">
    <source>
        <dbReference type="SAM" id="SignalP"/>
    </source>
</evidence>